<sequence>MDNQRMFITELETRKSNAALFANSEARDRIYTTLAIGEEGGDIFTTMAIGEEGGC</sequence>
<protein>
    <submittedName>
        <fullName evidence="1">Uncharacterized protein</fullName>
    </submittedName>
</protein>
<keyword evidence="2" id="KW-1185">Reference proteome</keyword>
<evidence type="ECO:0000313" key="2">
    <source>
        <dbReference type="Proteomes" id="UP000838686"/>
    </source>
</evidence>
<reference evidence="1" key="1">
    <citation type="submission" date="2022-01" db="EMBL/GenBank/DDBJ databases">
        <authorList>
            <person name="Criscuolo A."/>
        </authorList>
    </citation>
    <scope>NUCLEOTIDE SEQUENCE</scope>
    <source>
        <strain evidence="1">CIP111893</strain>
    </source>
</reference>
<dbReference type="EMBL" id="CAKMMF010000010">
    <property type="protein sequence ID" value="CAH1204120.1"/>
    <property type="molecule type" value="Genomic_DNA"/>
</dbReference>
<name>A0ABN8GCA8_9BACL</name>
<dbReference type="RefSeq" id="WP_219873424.1">
    <property type="nucleotide sequence ID" value="NZ_CAKMMF010000010.1"/>
</dbReference>
<organism evidence="1 2">
    <name type="scientific">Paenibacillus plantiphilus</name>
    <dbReference type="NCBI Taxonomy" id="2905650"/>
    <lineage>
        <taxon>Bacteria</taxon>
        <taxon>Bacillati</taxon>
        <taxon>Bacillota</taxon>
        <taxon>Bacilli</taxon>
        <taxon>Bacillales</taxon>
        <taxon>Paenibacillaceae</taxon>
        <taxon>Paenibacillus</taxon>
    </lineage>
</organism>
<evidence type="ECO:0000313" key="1">
    <source>
        <dbReference type="EMBL" id="CAH1204120.1"/>
    </source>
</evidence>
<dbReference type="Proteomes" id="UP000838686">
    <property type="component" value="Unassembled WGS sequence"/>
</dbReference>
<comment type="caution">
    <text evidence="1">The sequence shown here is derived from an EMBL/GenBank/DDBJ whole genome shotgun (WGS) entry which is preliminary data.</text>
</comment>
<proteinExistence type="predicted"/>
<accession>A0ABN8GCA8</accession>
<gene>
    <name evidence="1" type="ORF">PAECIP111893_02146</name>
</gene>